<gene>
    <name evidence="2" type="ORF">HNR67_007047</name>
</gene>
<name>A0A7W7CK30_9PSEU</name>
<organism evidence="2 3">
    <name type="scientific">Crossiella cryophila</name>
    <dbReference type="NCBI Taxonomy" id="43355"/>
    <lineage>
        <taxon>Bacteria</taxon>
        <taxon>Bacillati</taxon>
        <taxon>Actinomycetota</taxon>
        <taxon>Actinomycetes</taxon>
        <taxon>Pseudonocardiales</taxon>
        <taxon>Pseudonocardiaceae</taxon>
        <taxon>Crossiella</taxon>
    </lineage>
</organism>
<evidence type="ECO:0000313" key="3">
    <source>
        <dbReference type="Proteomes" id="UP000533598"/>
    </source>
</evidence>
<dbReference type="GO" id="GO:0016747">
    <property type="term" value="F:acyltransferase activity, transferring groups other than amino-acyl groups"/>
    <property type="evidence" value="ECO:0007669"/>
    <property type="project" value="InterPro"/>
</dbReference>
<comment type="caution">
    <text evidence="2">The sequence shown here is derived from an EMBL/GenBank/DDBJ whole genome shotgun (WGS) entry which is preliminary data.</text>
</comment>
<dbReference type="Gene3D" id="3.40.630.30">
    <property type="match status" value="1"/>
</dbReference>
<dbReference type="Proteomes" id="UP000533598">
    <property type="component" value="Unassembled WGS sequence"/>
</dbReference>
<evidence type="ECO:0000259" key="1">
    <source>
        <dbReference type="PROSITE" id="PS51186"/>
    </source>
</evidence>
<dbReference type="AlphaFoldDB" id="A0A7W7CK30"/>
<dbReference type="InterPro" id="IPR016181">
    <property type="entry name" value="Acyl_CoA_acyltransferase"/>
</dbReference>
<dbReference type="Pfam" id="PF13302">
    <property type="entry name" value="Acetyltransf_3"/>
    <property type="match status" value="1"/>
</dbReference>
<dbReference type="PROSITE" id="PS51186">
    <property type="entry name" value="GNAT"/>
    <property type="match status" value="1"/>
</dbReference>
<keyword evidence="3" id="KW-1185">Reference proteome</keyword>
<dbReference type="InterPro" id="IPR051531">
    <property type="entry name" value="N-acetyltransferase"/>
</dbReference>
<dbReference type="SUPFAM" id="SSF55729">
    <property type="entry name" value="Acyl-CoA N-acyltransferases (Nat)"/>
    <property type="match status" value="1"/>
</dbReference>
<reference evidence="2 3" key="1">
    <citation type="submission" date="2020-08" db="EMBL/GenBank/DDBJ databases">
        <title>Sequencing the genomes of 1000 actinobacteria strains.</title>
        <authorList>
            <person name="Klenk H.-P."/>
        </authorList>
    </citation>
    <scope>NUCLEOTIDE SEQUENCE [LARGE SCALE GENOMIC DNA]</scope>
    <source>
        <strain evidence="2 3">DSM 44230</strain>
    </source>
</reference>
<evidence type="ECO:0000313" key="2">
    <source>
        <dbReference type="EMBL" id="MBB4680929.1"/>
    </source>
</evidence>
<dbReference type="EMBL" id="JACHMH010000001">
    <property type="protein sequence ID" value="MBB4680929.1"/>
    <property type="molecule type" value="Genomic_DNA"/>
</dbReference>
<dbReference type="InterPro" id="IPR000182">
    <property type="entry name" value="GNAT_dom"/>
</dbReference>
<proteinExistence type="predicted"/>
<accession>A0A7W7CK30</accession>
<keyword evidence="2" id="KW-0808">Transferase</keyword>
<feature type="domain" description="N-acetyltransferase" evidence="1">
    <location>
        <begin position="1"/>
        <end position="140"/>
    </location>
</feature>
<dbReference type="PANTHER" id="PTHR43792">
    <property type="entry name" value="GNAT FAMILY, PUTATIVE (AFU_ORTHOLOGUE AFUA_3G00765)-RELATED-RELATED"/>
    <property type="match status" value="1"/>
</dbReference>
<sequence length="142" mass="15712">MPWAEAEYTRETATTWLTFVHQSWQSHTAYSYAITHKNHLIGATALERRIGPGGLEIGYWLHPDQVGTGYATEAAAALVQAAFSLPDIEFVQIWHDLANVRSGAVPKRLGFAEVARHEPPREPLSPGEVGVDVVWQLDRPVG</sequence>
<protein>
    <submittedName>
        <fullName evidence="2">RimJ/RimL family protein N-acetyltransferase</fullName>
    </submittedName>
</protein>